<dbReference type="EMBL" id="AWUE01020406">
    <property type="protein sequence ID" value="OMO68212.1"/>
    <property type="molecule type" value="Genomic_DNA"/>
</dbReference>
<dbReference type="Proteomes" id="UP000187203">
    <property type="component" value="Unassembled WGS sequence"/>
</dbReference>
<keyword evidence="3" id="KW-1185">Reference proteome</keyword>
<feature type="compositionally biased region" description="Basic and acidic residues" evidence="1">
    <location>
        <begin position="1"/>
        <end position="21"/>
    </location>
</feature>
<evidence type="ECO:0000313" key="2">
    <source>
        <dbReference type="EMBL" id="OMO68212.1"/>
    </source>
</evidence>
<sequence>MAPKEVKVAKDSPYRRTRESRGAVAVTDTLKEDCGGGGVDGDD</sequence>
<evidence type="ECO:0000313" key="3">
    <source>
        <dbReference type="Proteomes" id="UP000187203"/>
    </source>
</evidence>
<evidence type="ECO:0000256" key="1">
    <source>
        <dbReference type="SAM" id="MobiDB-lite"/>
    </source>
</evidence>
<comment type="caution">
    <text evidence="2">The sequence shown here is derived from an EMBL/GenBank/DDBJ whole genome shotgun (WGS) entry which is preliminary data.</text>
</comment>
<reference evidence="3" key="1">
    <citation type="submission" date="2013-09" db="EMBL/GenBank/DDBJ databases">
        <title>Corchorus olitorius genome sequencing.</title>
        <authorList>
            <person name="Alam M."/>
            <person name="Haque M.S."/>
            <person name="Islam M.S."/>
            <person name="Emdad E.M."/>
            <person name="Islam M.M."/>
            <person name="Ahmed B."/>
            <person name="Halim A."/>
            <person name="Hossen Q.M.M."/>
            <person name="Hossain M.Z."/>
            <person name="Ahmed R."/>
            <person name="Khan M.M."/>
            <person name="Islam R."/>
            <person name="Rashid M.M."/>
            <person name="Khan S.A."/>
            <person name="Rahman M.S."/>
            <person name="Alam M."/>
            <person name="Yahiya A.S."/>
            <person name="Khan M.S."/>
            <person name="Azam M.S."/>
            <person name="Haque T."/>
            <person name="Lashkar M.Z.H."/>
            <person name="Akhand A.I."/>
            <person name="Morshed G."/>
            <person name="Roy S."/>
            <person name="Uddin K.S."/>
            <person name="Rabeya T."/>
            <person name="Hossain A.S."/>
            <person name="Chowdhury A."/>
            <person name="Snigdha A.R."/>
            <person name="Mortoza M.S."/>
            <person name="Matin S.A."/>
            <person name="Hoque S.M.E."/>
            <person name="Islam M.K."/>
            <person name="Roy D.K."/>
            <person name="Haider R."/>
            <person name="Moosa M.M."/>
            <person name="Elias S.M."/>
            <person name="Hasan A.M."/>
            <person name="Jahan S."/>
            <person name="Shafiuddin M."/>
            <person name="Mahmood N."/>
            <person name="Shommy N.S."/>
        </authorList>
    </citation>
    <scope>NUCLEOTIDE SEQUENCE [LARGE SCALE GENOMIC DNA]</scope>
    <source>
        <strain evidence="3">cv. O-4</strain>
    </source>
</reference>
<gene>
    <name evidence="2" type="ORF">COLO4_29820</name>
</gene>
<protein>
    <submittedName>
        <fullName evidence="2">Uncharacterized protein</fullName>
    </submittedName>
</protein>
<accession>A0A1R3HD02</accession>
<dbReference type="AlphaFoldDB" id="A0A1R3HD02"/>
<name>A0A1R3HD02_9ROSI</name>
<feature type="region of interest" description="Disordered" evidence="1">
    <location>
        <begin position="1"/>
        <end position="23"/>
    </location>
</feature>
<organism evidence="2 3">
    <name type="scientific">Corchorus olitorius</name>
    <dbReference type="NCBI Taxonomy" id="93759"/>
    <lineage>
        <taxon>Eukaryota</taxon>
        <taxon>Viridiplantae</taxon>
        <taxon>Streptophyta</taxon>
        <taxon>Embryophyta</taxon>
        <taxon>Tracheophyta</taxon>
        <taxon>Spermatophyta</taxon>
        <taxon>Magnoliopsida</taxon>
        <taxon>eudicotyledons</taxon>
        <taxon>Gunneridae</taxon>
        <taxon>Pentapetalae</taxon>
        <taxon>rosids</taxon>
        <taxon>malvids</taxon>
        <taxon>Malvales</taxon>
        <taxon>Malvaceae</taxon>
        <taxon>Grewioideae</taxon>
        <taxon>Apeibeae</taxon>
        <taxon>Corchorus</taxon>
    </lineage>
</organism>
<proteinExistence type="predicted"/>